<dbReference type="RefSeq" id="XP_027122119.1">
    <property type="nucleotide sequence ID" value="XM_027266318.1"/>
</dbReference>
<protein>
    <submittedName>
        <fullName evidence="2">Uncharacterized protein</fullName>
    </submittedName>
</protein>
<evidence type="ECO:0000313" key="1">
    <source>
        <dbReference type="Proteomes" id="UP001652660"/>
    </source>
</evidence>
<name>A0A6P6X3L6_COFAR</name>
<evidence type="ECO:0000313" key="2">
    <source>
        <dbReference type="RefSeq" id="XP_027122119.1"/>
    </source>
</evidence>
<reference evidence="1" key="1">
    <citation type="journal article" date="2025" name="Foods">
        <title>Unveiling the Microbial Signatures of Arabica Coffee Cherries: Insights into Ripeness Specific Diversity, Functional Traits, and Implications for Quality and Safety.</title>
        <authorList>
            <consortium name="RefSeq"/>
            <person name="Tenea G.N."/>
            <person name="Cifuentes V."/>
            <person name="Reyes P."/>
            <person name="Cevallos-Vallejos M."/>
        </authorList>
    </citation>
    <scope>NUCLEOTIDE SEQUENCE [LARGE SCALE GENOMIC DNA]</scope>
</reference>
<dbReference type="SUPFAM" id="SSF56219">
    <property type="entry name" value="DNase I-like"/>
    <property type="match status" value="1"/>
</dbReference>
<dbReference type="AlphaFoldDB" id="A0A6P6X3L6"/>
<dbReference type="Proteomes" id="UP001652660">
    <property type="component" value="Chromosome 4c"/>
</dbReference>
<dbReference type="Gene3D" id="3.60.10.10">
    <property type="entry name" value="Endonuclease/exonuclease/phosphatase"/>
    <property type="match status" value="1"/>
</dbReference>
<reference evidence="2" key="2">
    <citation type="submission" date="2025-08" db="UniProtKB">
        <authorList>
            <consortium name="RefSeq"/>
        </authorList>
    </citation>
    <scope>IDENTIFICATION</scope>
    <source>
        <tissue evidence="2">Leaves</tissue>
    </source>
</reference>
<dbReference type="PANTHER" id="PTHR33710:SF79">
    <property type="entry name" value="OS06G0205337 PROTEIN"/>
    <property type="match status" value="1"/>
</dbReference>
<dbReference type="OrthoDB" id="1742302at2759"/>
<sequence>MTKGKIVSGGSLAYMLARGTRLEGNSGTLLARGNVFGKKNWILAGDMKDKVSNAEKWGESKRPKSSFRVFKIFIRNNQLSELGFEREPWTWCNKWDNAGEVKERLDRILIDSGWKETYERAKCTHIHVEASDHCMMLLETEPIRRNWKRRFYFDRKWLEYKEVREVIKKAWGNKQEGSRFFRLQNRIKECRFELMRWNKKLKGNAKKGIEEVKQKIIDIRNVGGPNTKEDISYLQKKLANAYKKEEVFWGRKARVKRLQEGDKNTSYFHAMVEAKRRRNKISTLQKQNEN</sequence>
<proteinExistence type="predicted"/>
<keyword evidence="1" id="KW-1185">Reference proteome</keyword>
<gene>
    <name evidence="2" type="primary">LOC113739072</name>
</gene>
<dbReference type="PANTHER" id="PTHR33710">
    <property type="entry name" value="BNAC02G09200D PROTEIN"/>
    <property type="match status" value="1"/>
</dbReference>
<organism evidence="1 2">
    <name type="scientific">Coffea arabica</name>
    <name type="common">Arabian coffee</name>
    <dbReference type="NCBI Taxonomy" id="13443"/>
    <lineage>
        <taxon>Eukaryota</taxon>
        <taxon>Viridiplantae</taxon>
        <taxon>Streptophyta</taxon>
        <taxon>Embryophyta</taxon>
        <taxon>Tracheophyta</taxon>
        <taxon>Spermatophyta</taxon>
        <taxon>Magnoliopsida</taxon>
        <taxon>eudicotyledons</taxon>
        <taxon>Gunneridae</taxon>
        <taxon>Pentapetalae</taxon>
        <taxon>asterids</taxon>
        <taxon>lamiids</taxon>
        <taxon>Gentianales</taxon>
        <taxon>Rubiaceae</taxon>
        <taxon>Ixoroideae</taxon>
        <taxon>Gardenieae complex</taxon>
        <taxon>Bertiereae - Coffeeae clade</taxon>
        <taxon>Coffeeae</taxon>
        <taxon>Coffea</taxon>
    </lineage>
</organism>
<accession>A0A6P6X3L6</accession>
<dbReference type="GeneID" id="113739072"/>
<dbReference type="InterPro" id="IPR036691">
    <property type="entry name" value="Endo/exonu/phosph_ase_sf"/>
</dbReference>